<evidence type="ECO:0000313" key="1">
    <source>
        <dbReference type="EMBL" id="ASF89441.1"/>
    </source>
</evidence>
<reference evidence="1" key="1">
    <citation type="submission" date="2016-11" db="EMBL/GenBank/DDBJ databases">
        <authorList>
            <person name="Yao B."/>
            <person name="Geng J."/>
        </authorList>
    </citation>
    <scope>NUCLEOTIDE SEQUENCE</scope>
    <source>
        <strain evidence="1">PUTH</strain>
        <plasmid evidence="1">pPUTH1</plasmid>
    </source>
</reference>
<name>A0A3G1IEH4_KLEPN</name>
<dbReference type="EMBL" id="KY070306">
    <property type="protein sequence ID" value="ASF89441.1"/>
    <property type="molecule type" value="Genomic_DNA"/>
</dbReference>
<gene>
    <name evidence="1" type="ORF">pPUTH1_0322</name>
</gene>
<accession>A0A3G1IEH4</accession>
<keyword evidence="1" id="KW-0614">Plasmid</keyword>
<geneLocation type="plasmid" evidence="1">
    <name>pPUTH1</name>
</geneLocation>
<sequence length="42" mass="4926">MMSWCNEKVRGHGMRYEYFSPDPDGMMPGSYWISVTLLQPAR</sequence>
<proteinExistence type="predicted"/>
<organism evidence="1">
    <name type="scientific">Klebsiella pneumoniae</name>
    <dbReference type="NCBI Taxonomy" id="573"/>
    <lineage>
        <taxon>Bacteria</taxon>
        <taxon>Pseudomonadati</taxon>
        <taxon>Pseudomonadota</taxon>
        <taxon>Gammaproteobacteria</taxon>
        <taxon>Enterobacterales</taxon>
        <taxon>Enterobacteriaceae</taxon>
        <taxon>Klebsiella/Raoultella group</taxon>
        <taxon>Klebsiella</taxon>
        <taxon>Klebsiella pneumoniae complex</taxon>
    </lineage>
</organism>
<dbReference type="AlphaFoldDB" id="A0A3G1IEH4"/>
<protein>
    <submittedName>
        <fullName evidence="1">Uncharacterized protein</fullName>
    </submittedName>
</protein>